<proteinExistence type="predicted"/>
<reference evidence="3 4" key="1">
    <citation type="submission" date="2016-02" db="EMBL/GenBank/DDBJ databases">
        <title>Genome analysis of coral dinoflagellate symbionts highlights evolutionary adaptations to a symbiotic lifestyle.</title>
        <authorList>
            <person name="Aranda M."/>
            <person name="Li Y."/>
            <person name="Liew Y.J."/>
            <person name="Baumgarten S."/>
            <person name="Simakov O."/>
            <person name="Wilson M."/>
            <person name="Piel J."/>
            <person name="Ashoor H."/>
            <person name="Bougouffa S."/>
            <person name="Bajic V.B."/>
            <person name="Ryu T."/>
            <person name="Ravasi T."/>
            <person name="Bayer T."/>
            <person name="Micklem G."/>
            <person name="Kim H."/>
            <person name="Bhak J."/>
            <person name="Lajeunesse T.C."/>
            <person name="Voolstra C.R."/>
        </authorList>
    </citation>
    <scope>NUCLEOTIDE SEQUENCE [LARGE SCALE GENOMIC DNA]</scope>
    <source>
        <strain evidence="3 4">CCMP2467</strain>
    </source>
</reference>
<name>A0A1Q9D7J7_SYMMI</name>
<feature type="compositionally biased region" description="Polar residues" evidence="2">
    <location>
        <begin position="122"/>
        <end position="131"/>
    </location>
</feature>
<keyword evidence="4" id="KW-1185">Reference proteome</keyword>
<keyword evidence="1" id="KW-0175">Coiled coil</keyword>
<dbReference type="AlphaFoldDB" id="A0A1Q9D7J7"/>
<accession>A0A1Q9D7J7</accession>
<dbReference type="EMBL" id="LSRX01000677">
    <property type="protein sequence ID" value="OLP91165.1"/>
    <property type="molecule type" value="Genomic_DNA"/>
</dbReference>
<feature type="region of interest" description="Disordered" evidence="2">
    <location>
        <begin position="90"/>
        <end position="142"/>
    </location>
</feature>
<evidence type="ECO:0000256" key="1">
    <source>
        <dbReference type="SAM" id="Coils"/>
    </source>
</evidence>
<gene>
    <name evidence="3" type="ORF">AK812_SmicGene27171</name>
</gene>
<sequence length="575" mass="61692">MPDALMAAPRPGAGPAENLLKELQQGRKMQMIEADDMRRMSFSEILRQEAGRDCSDSVRTDFRTQEQGISRIQELGALFVTASGSSYFQASESQRCEEEEEVPPEPETGPSVSIAVAETETKTTPSPRTETGGQSQSLSLKSFKSMKTAGTVKFRHQGSQEEGQNVETLSSFTDVSPVNRSDGRLATADEVMVLRFIADDKLAVALAVRREEADSPSAAARMQYDQVAVPGYKSSGRHLPAADEEETADSQLRREVQKSLSAARKADLKVRKLREERQLKEAQWAQFEKDSRAAYLKEKNRFQTALDRIETDIQQTMEQGREASVMVQTLVARGPAALPAPSAETETDGSWEDLIKDEEPSMEAGFLREAMIAAKQVSRQPGGVAPLLDGRMVTPAVAAQVLQAVMANLPVTATEAANPAGRVGAPHAPLNPPPASGAPPMSGTAAPDVPYNSSPKATAPEAVNPGPAVASPVHPRQKPTTRVPVKGTPVRPVHTGTGDVAKLTDKLQAKCNAMQPFGGHETRPEAHRLGTEKAIELEEMDEEMAPANQGGDQHAGPTTLAPDTGQHGMPPVAPV</sequence>
<dbReference type="OrthoDB" id="424905at2759"/>
<feature type="compositionally biased region" description="Low complexity" evidence="2">
    <location>
        <begin position="438"/>
        <end position="447"/>
    </location>
</feature>
<organism evidence="3 4">
    <name type="scientific">Symbiodinium microadriaticum</name>
    <name type="common">Dinoflagellate</name>
    <name type="synonym">Zooxanthella microadriatica</name>
    <dbReference type="NCBI Taxonomy" id="2951"/>
    <lineage>
        <taxon>Eukaryota</taxon>
        <taxon>Sar</taxon>
        <taxon>Alveolata</taxon>
        <taxon>Dinophyceae</taxon>
        <taxon>Suessiales</taxon>
        <taxon>Symbiodiniaceae</taxon>
        <taxon>Symbiodinium</taxon>
    </lineage>
</organism>
<feature type="coiled-coil region" evidence="1">
    <location>
        <begin position="263"/>
        <end position="319"/>
    </location>
</feature>
<evidence type="ECO:0000256" key="2">
    <source>
        <dbReference type="SAM" id="MobiDB-lite"/>
    </source>
</evidence>
<feature type="region of interest" description="Disordered" evidence="2">
    <location>
        <begin position="541"/>
        <end position="575"/>
    </location>
</feature>
<evidence type="ECO:0000313" key="4">
    <source>
        <dbReference type="Proteomes" id="UP000186817"/>
    </source>
</evidence>
<evidence type="ECO:0000313" key="3">
    <source>
        <dbReference type="EMBL" id="OLP91165.1"/>
    </source>
</evidence>
<protein>
    <submittedName>
        <fullName evidence="3">Uncharacterized protein</fullName>
    </submittedName>
</protein>
<feature type="region of interest" description="Disordered" evidence="2">
    <location>
        <begin position="420"/>
        <end position="497"/>
    </location>
</feature>
<comment type="caution">
    <text evidence="3">The sequence shown here is derived from an EMBL/GenBank/DDBJ whole genome shotgun (WGS) entry which is preliminary data.</text>
</comment>
<feature type="compositionally biased region" description="Low complexity" evidence="2">
    <location>
        <begin position="132"/>
        <end position="142"/>
    </location>
</feature>
<dbReference type="Proteomes" id="UP000186817">
    <property type="component" value="Unassembled WGS sequence"/>
</dbReference>